<evidence type="ECO:0000313" key="3">
    <source>
        <dbReference type="Proteomes" id="UP000271889"/>
    </source>
</evidence>
<evidence type="ECO:0000256" key="1">
    <source>
        <dbReference type="SAM" id="MobiDB-lite"/>
    </source>
</evidence>
<evidence type="ECO:0000313" key="2">
    <source>
        <dbReference type="EMBL" id="VDK60811.1"/>
    </source>
</evidence>
<name>A0A3P6T7G8_CYLGO</name>
<organism evidence="2 3">
    <name type="scientific">Cylicostephanus goldi</name>
    <name type="common">Nematode worm</name>
    <dbReference type="NCBI Taxonomy" id="71465"/>
    <lineage>
        <taxon>Eukaryota</taxon>
        <taxon>Metazoa</taxon>
        <taxon>Ecdysozoa</taxon>
        <taxon>Nematoda</taxon>
        <taxon>Chromadorea</taxon>
        <taxon>Rhabditida</taxon>
        <taxon>Rhabditina</taxon>
        <taxon>Rhabditomorpha</taxon>
        <taxon>Strongyloidea</taxon>
        <taxon>Strongylidae</taxon>
        <taxon>Cylicostephanus</taxon>
    </lineage>
</organism>
<proteinExistence type="predicted"/>
<accession>A0A3P6T7G8</accession>
<dbReference type="AlphaFoldDB" id="A0A3P6T7G8"/>
<keyword evidence="3" id="KW-1185">Reference proteome</keyword>
<feature type="region of interest" description="Disordered" evidence="1">
    <location>
        <begin position="1"/>
        <end position="30"/>
    </location>
</feature>
<gene>
    <name evidence="2" type="ORF">CGOC_LOCUS5129</name>
</gene>
<dbReference type="Proteomes" id="UP000271889">
    <property type="component" value="Unassembled WGS sequence"/>
</dbReference>
<protein>
    <submittedName>
        <fullName evidence="2">Uncharacterized protein</fullName>
    </submittedName>
</protein>
<dbReference type="EMBL" id="UYRV01015186">
    <property type="protein sequence ID" value="VDK60811.1"/>
    <property type="molecule type" value="Genomic_DNA"/>
</dbReference>
<reference evidence="2 3" key="1">
    <citation type="submission" date="2018-11" db="EMBL/GenBank/DDBJ databases">
        <authorList>
            <consortium name="Pathogen Informatics"/>
        </authorList>
    </citation>
    <scope>NUCLEOTIDE SEQUENCE [LARGE SCALE GENOMIC DNA]</scope>
</reference>
<sequence>MSVWPDNLGRRTGSVLARIHSETGNGTSLR</sequence>